<evidence type="ECO:0000313" key="3">
    <source>
        <dbReference type="Proteomes" id="UP000054172"/>
    </source>
</evidence>
<keyword evidence="1" id="KW-1133">Transmembrane helix</keyword>
<dbReference type="STRING" id="1702214.AL399_03190"/>
<accession>A0A0Q4B853</accession>
<feature type="transmembrane region" description="Helical" evidence="1">
    <location>
        <begin position="82"/>
        <end position="100"/>
    </location>
</feature>
<protein>
    <submittedName>
        <fullName evidence="2">Uncharacterized protein</fullName>
    </submittedName>
</protein>
<dbReference type="EMBL" id="LIIK01000010">
    <property type="protein sequence ID" value="KQM09179.1"/>
    <property type="molecule type" value="Genomic_DNA"/>
</dbReference>
<evidence type="ECO:0000256" key="1">
    <source>
        <dbReference type="SAM" id="Phobius"/>
    </source>
</evidence>
<reference evidence="2" key="1">
    <citation type="submission" date="2015-08" db="EMBL/GenBank/DDBJ databases">
        <title>Candidatus Bacteriodes Periocalifornicus.</title>
        <authorList>
            <person name="McLean J.S."/>
            <person name="Kelley S."/>
        </authorList>
    </citation>
    <scope>NUCLEOTIDE SEQUENCE [LARGE SCALE GENOMIC DNA]</scope>
    <source>
        <strain evidence="2">12B</strain>
    </source>
</reference>
<proteinExistence type="predicted"/>
<keyword evidence="1" id="KW-0812">Transmembrane</keyword>
<organism evidence="2 3">
    <name type="scientific">Candidatus [Bacteroides] periocalifornicus</name>
    <dbReference type="NCBI Taxonomy" id="1702214"/>
    <lineage>
        <taxon>Bacteria</taxon>
        <taxon>Pseudomonadati</taxon>
        <taxon>Bacteroidota</taxon>
    </lineage>
</organism>
<comment type="caution">
    <text evidence="2">The sequence shown here is derived from an EMBL/GenBank/DDBJ whole genome shotgun (WGS) entry which is preliminary data.</text>
</comment>
<keyword evidence="1" id="KW-0472">Membrane</keyword>
<gene>
    <name evidence="2" type="ORF">AL399_03190</name>
</gene>
<sequence length="101" mass="10855">MEETLKKRWDSVRLGVLLAAPLPLVVFGIMLLVLLRHLPGGGLGVYLLSEGTLARLLCMATLADAVAFFVAVYTNRLRTGRGILGVTIGYAVVVMVLSLVM</sequence>
<dbReference type="Proteomes" id="UP000054172">
    <property type="component" value="Unassembled WGS sequence"/>
</dbReference>
<name>A0A0Q4B853_9BACT</name>
<keyword evidence="3" id="KW-1185">Reference proteome</keyword>
<feature type="transmembrane region" description="Helical" evidence="1">
    <location>
        <begin position="12"/>
        <end position="33"/>
    </location>
</feature>
<evidence type="ECO:0000313" key="2">
    <source>
        <dbReference type="EMBL" id="KQM09179.1"/>
    </source>
</evidence>
<feature type="transmembrane region" description="Helical" evidence="1">
    <location>
        <begin position="53"/>
        <end position="73"/>
    </location>
</feature>
<dbReference type="AlphaFoldDB" id="A0A0Q4B853"/>
<dbReference type="PATRIC" id="fig|1702214.3.peg.1128"/>